<dbReference type="InterPro" id="IPR041669">
    <property type="entry name" value="TetR_C_15"/>
</dbReference>
<organism evidence="2 3">
    <name type="scientific">Cupriavidus pauculus</name>
    <dbReference type="NCBI Taxonomy" id="82633"/>
    <lineage>
        <taxon>Bacteria</taxon>
        <taxon>Pseudomonadati</taxon>
        <taxon>Pseudomonadota</taxon>
        <taxon>Betaproteobacteria</taxon>
        <taxon>Burkholderiales</taxon>
        <taxon>Burkholderiaceae</taxon>
        <taxon>Cupriavidus</taxon>
    </lineage>
</organism>
<dbReference type="OrthoDB" id="9816320at2"/>
<dbReference type="Gene3D" id="1.10.357.10">
    <property type="entry name" value="Tetracycline Repressor, domain 2"/>
    <property type="match status" value="1"/>
</dbReference>
<reference evidence="3" key="1">
    <citation type="submission" date="2018-11" db="EMBL/GenBank/DDBJ databases">
        <title>FDA dAtabase for Regulatory Grade micrObial Sequences (FDA-ARGOS): Supporting development and validation of Infectious Disease Dx tests.</title>
        <authorList>
            <person name="Goldberg B."/>
            <person name="Campos J."/>
            <person name="Tallon L."/>
            <person name="Sadzewicz L."/>
            <person name="Zhao X."/>
            <person name="Vavikolanu K."/>
            <person name="Mehta A."/>
            <person name="Aluvathingal J."/>
            <person name="Nadendla S."/>
            <person name="Geyer C."/>
            <person name="Nandy P."/>
            <person name="Yan Y."/>
            <person name="Sichtig H."/>
        </authorList>
    </citation>
    <scope>NUCLEOTIDE SEQUENCE [LARGE SCALE GENOMIC DNA]</scope>
    <source>
        <strain evidence="3">FDAARGOS_614</strain>
    </source>
</reference>
<dbReference type="KEGG" id="cpau:EHF44_26170"/>
<gene>
    <name evidence="2" type="ORF">EHF44_26170</name>
</gene>
<dbReference type="Proteomes" id="UP000270411">
    <property type="component" value="Chromosome 2"/>
</dbReference>
<accession>A0A3G8H929</accession>
<dbReference type="AlphaFoldDB" id="A0A3G8H929"/>
<dbReference type="EMBL" id="CP033970">
    <property type="protein sequence ID" value="AZG16848.1"/>
    <property type="molecule type" value="Genomic_DNA"/>
</dbReference>
<name>A0A3G8H929_9BURK</name>
<dbReference type="RefSeq" id="WP_124686579.1">
    <property type="nucleotide sequence ID" value="NZ_CP033970.1"/>
</dbReference>
<proteinExistence type="predicted"/>
<evidence type="ECO:0000313" key="3">
    <source>
        <dbReference type="Proteomes" id="UP000270411"/>
    </source>
</evidence>
<evidence type="ECO:0000313" key="2">
    <source>
        <dbReference type="EMBL" id="AZG16848.1"/>
    </source>
</evidence>
<protein>
    <submittedName>
        <fullName evidence="2">TetR/AcrR family transcriptional regulator</fullName>
    </submittedName>
</protein>
<dbReference type="Pfam" id="PF17918">
    <property type="entry name" value="TetR_C_15"/>
    <property type="match status" value="1"/>
</dbReference>
<evidence type="ECO:0000259" key="1">
    <source>
        <dbReference type="Pfam" id="PF17918"/>
    </source>
</evidence>
<feature type="domain" description="Tetracyclin repressor SlmA-like C-terminal" evidence="1">
    <location>
        <begin position="51"/>
        <end position="146"/>
    </location>
</feature>
<sequence>MFDCADRHGNISLYQYFPNKASLLAALHQRHATEMAESIEAVLAAPHGEGLPGAVASLIRATMAAHEVEPELHRLLERERPLLEANMGAAGDRIHRHVVELLHRHRAALRHDDLDMAAWMTIKMTEALVHAAVLETVDGKDARNVEGAIVDGILGFLSAAPARRN</sequence>